<evidence type="ECO:0000313" key="1">
    <source>
        <dbReference type="EMBL" id="KAK4523643.1"/>
    </source>
</evidence>
<proteinExistence type="predicted"/>
<dbReference type="SUPFAM" id="SSF56019">
    <property type="entry name" value="The spindle assembly checkpoint protein mad2"/>
    <property type="match status" value="1"/>
</dbReference>
<evidence type="ECO:0008006" key="3">
    <source>
        <dbReference type="Google" id="ProtNLM"/>
    </source>
</evidence>
<dbReference type="AlphaFoldDB" id="A0AAV9I8F7"/>
<reference evidence="1 2" key="1">
    <citation type="submission" date="2022-07" db="EMBL/GenBank/DDBJ databases">
        <title>Genome-wide signatures of adaptation to extreme environments.</title>
        <authorList>
            <person name="Cho C.H."/>
            <person name="Yoon H.S."/>
        </authorList>
    </citation>
    <scope>NUCLEOTIDE SEQUENCE [LARGE SCALE GENOMIC DNA]</scope>
    <source>
        <strain evidence="1 2">108.79 E11</strain>
    </source>
</reference>
<protein>
    <recommendedName>
        <fullName evidence="3">HORMA domain-containing protein</fullName>
    </recommendedName>
</protein>
<organism evidence="1 2">
    <name type="scientific">Galdieria yellowstonensis</name>
    <dbReference type="NCBI Taxonomy" id="3028027"/>
    <lineage>
        <taxon>Eukaryota</taxon>
        <taxon>Rhodophyta</taxon>
        <taxon>Bangiophyceae</taxon>
        <taxon>Galdieriales</taxon>
        <taxon>Galdieriaceae</taxon>
        <taxon>Galdieria</taxon>
    </lineage>
</organism>
<comment type="caution">
    <text evidence="1">The sequence shown here is derived from an EMBL/GenBank/DDBJ whole genome shotgun (WGS) entry which is preliminary data.</text>
</comment>
<dbReference type="GO" id="GO:0016035">
    <property type="term" value="C:zeta DNA polymerase complex"/>
    <property type="evidence" value="ECO:0007669"/>
    <property type="project" value="TreeGrafter"/>
</dbReference>
<accession>A0AAV9I8F7</accession>
<dbReference type="PANTHER" id="PTHR11842:SF10">
    <property type="entry name" value="MITOTIC SPINDLE ASSEMBLY CHECKPOINT PROTEIN MAD2B"/>
    <property type="match status" value="1"/>
</dbReference>
<dbReference type="InterPro" id="IPR045091">
    <property type="entry name" value="Mad2-like"/>
</dbReference>
<dbReference type="Gene3D" id="3.30.900.10">
    <property type="entry name" value="HORMA domain"/>
    <property type="match status" value="1"/>
</dbReference>
<keyword evidence="2" id="KW-1185">Reference proteome</keyword>
<dbReference type="EMBL" id="JANCYU010000018">
    <property type="protein sequence ID" value="KAK4523643.1"/>
    <property type="molecule type" value="Genomic_DNA"/>
</dbReference>
<name>A0AAV9I8F7_9RHOD</name>
<sequence>MRRSAAACWCELIRAAIHTILYIHHVYPRDTFQRCPRHGISVYYCTSPVVQDYIDRLVEDIEYWMTTKKQQVSIRISISSSLEKKQVCYQLELPPMDGWIENNNNNSCTLVENLLQWQHIFREVIYRLLYVGPSLLSDDVVSPPTFQIFVRRSYLERAQDNETRWNQISLLLPFQQHNKHDEERWQALYSFPWNTTNPEQCFSLFCFSRANGET</sequence>
<evidence type="ECO:0000313" key="2">
    <source>
        <dbReference type="Proteomes" id="UP001300502"/>
    </source>
</evidence>
<dbReference type="Proteomes" id="UP001300502">
    <property type="component" value="Unassembled WGS sequence"/>
</dbReference>
<dbReference type="InterPro" id="IPR036570">
    <property type="entry name" value="HORMA_dom_sf"/>
</dbReference>
<gene>
    <name evidence="1" type="ORF">GAYE_PCTG71G1539</name>
</gene>
<dbReference type="PANTHER" id="PTHR11842">
    <property type="entry name" value="MITOTIC SPINDLE ASSEMBLY CHECKPOINT PROTEIN MAD2"/>
    <property type="match status" value="1"/>
</dbReference>